<proteinExistence type="predicted"/>
<dbReference type="AlphaFoldDB" id="A0A2G9SKD5"/>
<evidence type="ECO:0000313" key="3">
    <source>
        <dbReference type="Proteomes" id="UP000228934"/>
    </source>
</evidence>
<reference evidence="3" key="1">
    <citation type="journal article" date="2017" name="Nat. Commun.">
        <title>The North American bullfrog draft genome provides insight into hormonal regulation of long noncoding RNA.</title>
        <authorList>
            <person name="Hammond S.A."/>
            <person name="Warren R.L."/>
            <person name="Vandervalk B.P."/>
            <person name="Kucuk E."/>
            <person name="Khan H."/>
            <person name="Gibb E.A."/>
            <person name="Pandoh P."/>
            <person name="Kirk H."/>
            <person name="Zhao Y."/>
            <person name="Jones M."/>
            <person name="Mungall A.J."/>
            <person name="Coope R."/>
            <person name="Pleasance S."/>
            <person name="Moore R.A."/>
            <person name="Holt R.A."/>
            <person name="Round J.M."/>
            <person name="Ohora S."/>
            <person name="Walle B.V."/>
            <person name="Veldhoen N."/>
            <person name="Helbing C.C."/>
            <person name="Birol I."/>
        </authorList>
    </citation>
    <scope>NUCLEOTIDE SEQUENCE [LARGE SCALE GENOMIC DNA]</scope>
</reference>
<evidence type="ECO:0000256" key="1">
    <source>
        <dbReference type="SAM" id="MobiDB-lite"/>
    </source>
</evidence>
<dbReference type="Proteomes" id="UP000228934">
    <property type="component" value="Unassembled WGS sequence"/>
</dbReference>
<keyword evidence="3" id="KW-1185">Reference proteome</keyword>
<feature type="non-terminal residue" evidence="2">
    <location>
        <position position="381"/>
    </location>
</feature>
<accession>A0A2G9SKD5</accession>
<protein>
    <submittedName>
        <fullName evidence="2">Uncharacterized protein</fullName>
    </submittedName>
</protein>
<feature type="region of interest" description="Disordered" evidence="1">
    <location>
        <begin position="361"/>
        <end position="381"/>
    </location>
</feature>
<dbReference type="EMBL" id="KV923522">
    <property type="protein sequence ID" value="PIO40620.1"/>
    <property type="molecule type" value="Genomic_DNA"/>
</dbReference>
<dbReference type="OrthoDB" id="2384350at2759"/>
<evidence type="ECO:0000313" key="2">
    <source>
        <dbReference type="EMBL" id="PIO40620.1"/>
    </source>
</evidence>
<organism evidence="2 3">
    <name type="scientific">Aquarana catesbeiana</name>
    <name type="common">American bullfrog</name>
    <name type="synonym">Rana catesbeiana</name>
    <dbReference type="NCBI Taxonomy" id="8400"/>
    <lineage>
        <taxon>Eukaryota</taxon>
        <taxon>Metazoa</taxon>
        <taxon>Chordata</taxon>
        <taxon>Craniata</taxon>
        <taxon>Vertebrata</taxon>
        <taxon>Euteleostomi</taxon>
        <taxon>Amphibia</taxon>
        <taxon>Batrachia</taxon>
        <taxon>Anura</taxon>
        <taxon>Neobatrachia</taxon>
        <taxon>Ranoidea</taxon>
        <taxon>Ranidae</taxon>
        <taxon>Aquarana</taxon>
    </lineage>
</organism>
<feature type="region of interest" description="Disordered" evidence="1">
    <location>
        <begin position="208"/>
        <end position="280"/>
    </location>
</feature>
<sequence>MEDTSGTVEDISKDQHTGTKARSNRCNLKIAALESSGSIRTPEGQCASSTPAHDATSVSQLPRHSPSVTSFPSRQLINVNNKVKSTDSLRGTTFNPVNIVNGSERLASTNVENLKSADYADGVSNARAQPKDICNGKDKFVPLSAVYHNPTKPLVDQPLSPSSTNKASDQQQLMTSPNNNISSEQHNKDTKNKDLMLAGLGKTLKKHASQIFSKHDPSKTLSSANTDILSNKEPVNSPSLSKTSNEQPMNLQFTSKATEDQCKQSPGVRKTLSKQPTGTANTTKALVHAVNSNGSNIPVDQMATVLKRQSQSVVHLSTITTGTELLNGQPLCSSLVESKYTEIAAGSPTGKEAFLEKKLIRKKAPASREEAKQLKQGRLCV</sequence>
<feature type="compositionally biased region" description="Polar residues" evidence="1">
    <location>
        <begin position="219"/>
        <end position="256"/>
    </location>
</feature>
<gene>
    <name evidence="2" type="ORF">AB205_0147940</name>
</gene>
<feature type="compositionally biased region" description="Polar residues" evidence="1">
    <location>
        <begin position="46"/>
        <end position="69"/>
    </location>
</feature>
<feature type="region of interest" description="Disordered" evidence="1">
    <location>
        <begin position="37"/>
        <end position="69"/>
    </location>
</feature>
<feature type="compositionally biased region" description="Polar residues" evidence="1">
    <location>
        <begin position="159"/>
        <end position="184"/>
    </location>
</feature>
<feature type="region of interest" description="Disordered" evidence="1">
    <location>
        <begin position="1"/>
        <end position="24"/>
    </location>
</feature>
<name>A0A2G9SKD5_AQUCT</name>
<feature type="region of interest" description="Disordered" evidence="1">
    <location>
        <begin position="151"/>
        <end position="191"/>
    </location>
</feature>